<evidence type="ECO:0000313" key="1">
    <source>
        <dbReference type="EMBL" id="ACR34002.1"/>
    </source>
</evidence>
<dbReference type="EMBL" id="BT083649">
    <property type="protein sequence ID" value="ACR34002.1"/>
    <property type="molecule type" value="mRNA"/>
</dbReference>
<accession>C4IYK2</accession>
<reference evidence="1" key="1">
    <citation type="journal article" date="2009" name="PLoS Genet.">
        <title>Sequencing, mapping, and analysis of 27,455 maize full-length cDNAs.</title>
        <authorList>
            <person name="Soderlund C."/>
            <person name="Descour A."/>
            <person name="Kudrna D."/>
            <person name="Bomhoff M."/>
            <person name="Boyd L."/>
            <person name="Currie J."/>
            <person name="Angelova A."/>
            <person name="Collura K."/>
            <person name="Wissotski M."/>
            <person name="Ashley E."/>
            <person name="Morrow D."/>
            <person name="Fernandes J."/>
            <person name="Walbot V."/>
            <person name="Yu Y."/>
        </authorList>
    </citation>
    <scope>NUCLEOTIDE SEQUENCE</scope>
    <source>
        <strain evidence="1">B73</strain>
    </source>
</reference>
<reference evidence="1" key="2">
    <citation type="submission" date="2012-06" db="EMBL/GenBank/DDBJ databases">
        <authorList>
            <person name="Yu Y."/>
            <person name="Currie J."/>
            <person name="Lomeli R."/>
            <person name="Angelova A."/>
            <person name="Collura K."/>
            <person name="Wissotski M."/>
            <person name="Campos D."/>
            <person name="Kudrna D."/>
            <person name="Golser W."/>
            <person name="Ashely E."/>
            <person name="Descour A."/>
            <person name="Fernandes J."/>
            <person name="Soderlund C."/>
            <person name="Walbot V."/>
        </authorList>
    </citation>
    <scope>NUCLEOTIDE SEQUENCE</scope>
    <source>
        <strain evidence="1">B73</strain>
    </source>
</reference>
<protein>
    <submittedName>
        <fullName evidence="1">Uncharacterized protein</fullName>
    </submittedName>
</protein>
<dbReference type="AlphaFoldDB" id="C4IYK2"/>
<organism evidence="1">
    <name type="scientific">Zea mays</name>
    <name type="common">Maize</name>
    <dbReference type="NCBI Taxonomy" id="4577"/>
    <lineage>
        <taxon>Eukaryota</taxon>
        <taxon>Viridiplantae</taxon>
        <taxon>Streptophyta</taxon>
        <taxon>Embryophyta</taxon>
        <taxon>Tracheophyta</taxon>
        <taxon>Spermatophyta</taxon>
        <taxon>Magnoliopsida</taxon>
        <taxon>Liliopsida</taxon>
        <taxon>Poales</taxon>
        <taxon>Poaceae</taxon>
        <taxon>PACMAD clade</taxon>
        <taxon>Panicoideae</taxon>
        <taxon>Andropogonodae</taxon>
        <taxon>Andropogoneae</taxon>
        <taxon>Tripsacinae</taxon>
        <taxon>Zea</taxon>
    </lineage>
</organism>
<sequence>MWPQLPRKPLKPSPNKLVWDMEEHGARIDEIIHNCVPKLAEVHILPSHNHRPLVKQPLRRQFVPERSHEGQLVPLQAVEPPSLKVPDEMQADTKRTTSDFKDLLRWRQHGGVSEELEDVTATGPGLAVVAVVLFHKELAGARQRGVVGCLFVRIVRDAMVSTVRLCNTKMSTPRTRVAAIRD</sequence>
<proteinExistence type="evidence at transcript level"/>
<name>C4IYK2_MAIZE</name>